<dbReference type="InterPro" id="IPR006699">
    <property type="entry name" value="GlpP"/>
</dbReference>
<dbReference type="Proteomes" id="UP000254502">
    <property type="component" value="Unassembled WGS sequence"/>
</dbReference>
<dbReference type="AlphaFoldDB" id="A0A380E0E8"/>
<dbReference type="Pfam" id="PF04309">
    <property type="entry name" value="G3P_antiterm"/>
    <property type="match status" value="1"/>
</dbReference>
<dbReference type="SUPFAM" id="SSF110391">
    <property type="entry name" value="GlpP-like"/>
    <property type="match status" value="1"/>
</dbReference>
<dbReference type="EMBL" id="UHAQ01000003">
    <property type="protein sequence ID" value="SUK81574.1"/>
    <property type="molecule type" value="Genomic_DNA"/>
</dbReference>
<dbReference type="GO" id="GO:0045893">
    <property type="term" value="P:positive regulation of DNA-templated transcription"/>
    <property type="evidence" value="ECO:0007669"/>
    <property type="project" value="TreeGrafter"/>
</dbReference>
<sequence length="77" mass="8554">MFIIDSQALKRSIDLIKKVEPDFVEVLPGVASKAIHHIQKETNTQVIAGGLINTIDEVNEAVKNGAKYVTTSYDKLW</sequence>
<dbReference type="PANTHER" id="PTHR35787:SF1">
    <property type="entry name" value="GLYCEROL UPTAKE OPERON ANTITERMINATOR REGULATORY PROTEIN"/>
    <property type="match status" value="1"/>
</dbReference>
<dbReference type="InterPro" id="IPR013785">
    <property type="entry name" value="Aldolase_TIM"/>
</dbReference>
<name>A0A380E0E8_STAAU</name>
<dbReference type="PANTHER" id="PTHR35787">
    <property type="entry name" value="GLYCEROL UPTAKE OPERON ANTITERMINATOR REGULATORY PROTEIN"/>
    <property type="match status" value="1"/>
</dbReference>
<dbReference type="GO" id="GO:0001072">
    <property type="term" value="F:transcription antitermination factor activity, RNA binding"/>
    <property type="evidence" value="ECO:0007669"/>
    <property type="project" value="TreeGrafter"/>
</dbReference>
<proteinExistence type="predicted"/>
<dbReference type="Gene3D" id="3.20.20.70">
    <property type="entry name" value="Aldolase class I"/>
    <property type="match status" value="1"/>
</dbReference>
<organism evidence="1 2">
    <name type="scientific">Staphylococcus aureus</name>
    <dbReference type="NCBI Taxonomy" id="1280"/>
    <lineage>
        <taxon>Bacteria</taxon>
        <taxon>Bacillati</taxon>
        <taxon>Bacillota</taxon>
        <taxon>Bacilli</taxon>
        <taxon>Bacillales</taxon>
        <taxon>Staphylococcaceae</taxon>
        <taxon>Staphylococcus</taxon>
    </lineage>
</organism>
<evidence type="ECO:0000313" key="1">
    <source>
        <dbReference type="EMBL" id="SUK81574.1"/>
    </source>
</evidence>
<evidence type="ECO:0000313" key="2">
    <source>
        <dbReference type="Proteomes" id="UP000254502"/>
    </source>
</evidence>
<reference evidence="1 2" key="1">
    <citation type="submission" date="2018-06" db="EMBL/GenBank/DDBJ databases">
        <authorList>
            <consortium name="Pathogen Informatics"/>
            <person name="Doyle S."/>
        </authorList>
    </citation>
    <scope>NUCLEOTIDE SEQUENCE [LARGE SCALE GENOMIC DNA]</scope>
    <source>
        <strain evidence="1 2">NCTC5664</strain>
    </source>
</reference>
<dbReference type="GO" id="GO:0006071">
    <property type="term" value="P:glycerol metabolic process"/>
    <property type="evidence" value="ECO:0007669"/>
    <property type="project" value="InterPro"/>
</dbReference>
<gene>
    <name evidence="1" type="primary">glpP_1</name>
    <name evidence="1" type="ORF">NCTC5664_02159</name>
</gene>
<accession>A0A380E0E8</accession>
<protein>
    <submittedName>
        <fullName evidence="1">Glycerol uptake operon antiterminator regulatory protein</fullName>
    </submittedName>
</protein>